<keyword evidence="2" id="KW-1185">Reference proteome</keyword>
<dbReference type="Proteomes" id="UP000183471">
    <property type="component" value="Unassembled WGS sequence"/>
</dbReference>
<evidence type="ECO:0000313" key="1">
    <source>
        <dbReference type="EMBL" id="SDQ86891.1"/>
    </source>
</evidence>
<reference evidence="1 2" key="1">
    <citation type="submission" date="2016-10" db="EMBL/GenBank/DDBJ databases">
        <authorList>
            <person name="Varghese N."/>
            <person name="Submissions S."/>
        </authorList>
    </citation>
    <scope>NUCLEOTIDE SEQUENCE [LARGE SCALE GENOMIC DNA]</scope>
    <source>
        <strain evidence="1 2">Nl1</strain>
    </source>
</reference>
<gene>
    <name evidence="1" type="ORF">SAMN05216402_2615</name>
</gene>
<dbReference type="EMBL" id="FNKY01000001">
    <property type="protein sequence ID" value="SDQ86891.1"/>
    <property type="molecule type" value="Genomic_DNA"/>
</dbReference>
<organism evidence="1 2">
    <name type="scientific">Nitrosospira multiformis</name>
    <dbReference type="NCBI Taxonomy" id="1231"/>
    <lineage>
        <taxon>Bacteria</taxon>
        <taxon>Pseudomonadati</taxon>
        <taxon>Pseudomonadota</taxon>
        <taxon>Betaproteobacteria</taxon>
        <taxon>Nitrosomonadales</taxon>
        <taxon>Nitrosomonadaceae</taxon>
        <taxon>Nitrosospira</taxon>
    </lineage>
</organism>
<protein>
    <submittedName>
        <fullName evidence="1">Uncharacterized protein</fullName>
    </submittedName>
</protein>
<comment type="caution">
    <text evidence="1">The sequence shown here is derived from an EMBL/GenBank/DDBJ whole genome shotgun (WGS) entry which is preliminary data.</text>
</comment>
<sequence>MRGFHEFVKAAHLEERPVPIDQEELRSLWFNYPKSGS</sequence>
<accession>A0ABY0TI29</accession>
<evidence type="ECO:0000313" key="2">
    <source>
        <dbReference type="Proteomes" id="UP000183471"/>
    </source>
</evidence>
<name>A0ABY0TI29_9PROT</name>
<proteinExistence type="predicted"/>